<dbReference type="EMBL" id="JBBMFA010000069">
    <property type="protein sequence ID" value="MEQ2519833.1"/>
    <property type="molecule type" value="Genomic_DNA"/>
</dbReference>
<dbReference type="PANTHER" id="PTHR14136">
    <property type="entry name" value="BTB_POZ DOMAIN-CONTAINING PROTEIN KCTD9"/>
    <property type="match status" value="1"/>
</dbReference>
<dbReference type="RefSeq" id="WP_349215268.1">
    <property type="nucleotide sequence ID" value="NZ_JBBMFA010000069.1"/>
</dbReference>
<dbReference type="InterPro" id="IPR051082">
    <property type="entry name" value="Pentapeptide-BTB/POZ_domain"/>
</dbReference>
<dbReference type="InterPro" id="IPR001646">
    <property type="entry name" value="5peptide_repeat"/>
</dbReference>
<dbReference type="PANTHER" id="PTHR14136:SF17">
    <property type="entry name" value="BTB_POZ DOMAIN-CONTAINING PROTEIN KCTD9"/>
    <property type="match status" value="1"/>
</dbReference>
<dbReference type="Gene3D" id="2.160.20.80">
    <property type="entry name" value="E3 ubiquitin-protein ligase SopA"/>
    <property type="match status" value="1"/>
</dbReference>
<keyword evidence="2" id="KW-1185">Reference proteome</keyword>
<comment type="caution">
    <text evidence="1">The sequence shown here is derived from an EMBL/GenBank/DDBJ whole genome shotgun (WGS) entry which is preliminary data.</text>
</comment>
<reference evidence="1 2" key="1">
    <citation type="submission" date="2024-03" db="EMBL/GenBank/DDBJ databases">
        <title>Human intestinal bacterial collection.</title>
        <authorList>
            <person name="Pauvert C."/>
            <person name="Hitch T.C.A."/>
            <person name="Clavel T."/>
        </authorList>
    </citation>
    <scope>NUCLEOTIDE SEQUENCE [LARGE SCALE GENOMIC DNA]</scope>
    <source>
        <strain evidence="1 2">CLA-JM-H11</strain>
    </source>
</reference>
<gene>
    <name evidence="1" type="ORF">WMO24_05215</name>
</gene>
<dbReference type="Pfam" id="PF13599">
    <property type="entry name" value="Pentapeptide_4"/>
    <property type="match status" value="1"/>
</dbReference>
<name>A0ABV1GDR4_9FIRM</name>
<protein>
    <submittedName>
        <fullName evidence="1">Pentapeptide repeat-containing protein</fullName>
    </submittedName>
</protein>
<dbReference type="SUPFAM" id="SSF141571">
    <property type="entry name" value="Pentapeptide repeat-like"/>
    <property type="match status" value="1"/>
</dbReference>
<accession>A0ABV1GDR4</accession>
<evidence type="ECO:0000313" key="2">
    <source>
        <dbReference type="Proteomes" id="UP001477672"/>
    </source>
</evidence>
<dbReference type="Proteomes" id="UP001477672">
    <property type="component" value="Unassembled WGS sequence"/>
</dbReference>
<sequence>MRIAEPVLPLQMESAISLKEALSMAQSDESALEAYRFCTGSAAGWVLEKGEYKACSFLGCRLTGAHLSKSWLRDVVFERCELSGLRLMESTLQRVRFVNCKFSGANLAGASLQDVLFQNCTADGLMLPESRLKNVVFEDCNLQEASFSALGKKSSFCFERCDLRAVDFFRTSLNGIDLTSCEIDGIRLEGPEVRGAIVTALQACDLAKLLGVVIKS</sequence>
<evidence type="ECO:0000313" key="1">
    <source>
        <dbReference type="EMBL" id="MEQ2519833.1"/>
    </source>
</evidence>
<organism evidence="1 2">
    <name type="scientific">Ruthenibacterium intestinale</name>
    <dbReference type="NCBI Taxonomy" id="3133163"/>
    <lineage>
        <taxon>Bacteria</taxon>
        <taxon>Bacillati</taxon>
        <taxon>Bacillota</taxon>
        <taxon>Clostridia</taxon>
        <taxon>Eubacteriales</taxon>
        <taxon>Oscillospiraceae</taxon>
        <taxon>Ruthenibacterium</taxon>
    </lineage>
</organism>
<proteinExistence type="predicted"/>